<dbReference type="InterPro" id="IPR011059">
    <property type="entry name" value="Metal-dep_hydrolase_composite"/>
</dbReference>
<dbReference type="AlphaFoldDB" id="A0A6N2VTQ4"/>
<dbReference type="SUPFAM" id="SSF51338">
    <property type="entry name" value="Composite domain of metallo-dependent hydrolases"/>
    <property type="match status" value="1"/>
</dbReference>
<proteinExistence type="predicted"/>
<dbReference type="Pfam" id="PF01979">
    <property type="entry name" value="Amidohydro_1"/>
    <property type="match status" value="1"/>
</dbReference>
<sequence>MLIINGKILPMEGKTIENGYVQTKGEVIKELGKMEQAPSPGKGEEVLDVKGAWVMPGLIDAHCHVGIMEEKRGTAGDDCNEATDPITPAVRAVDGVNPMDPAFHDAIIAGITSLMTGPGSANVVGGQSIFLKTHGRCVDEMAVLNPAAMKAAFGENPKNEYGGRDLMPGTRMGTAALLREVLFQAKQYQKEKQEGTLEKEDFQMEPWLPVLEKKIPLKTHAHRADDILTAIRIAKEFEIDLTLDHCTEGHLIAEEIAESGFPAIIGPDLTARSKIEVQNMSFKTNGILEKAGVLTAIMTDHPVSLIRYLPLCAGLAVKQGMSMEGALKAVTINAAKICRVDDRVGSLKPGKDADIAVFSDNPVNTLTKTLYIIINGQIVYHEGDKS</sequence>
<feature type="domain" description="Amidohydrolase-related" evidence="1">
    <location>
        <begin position="250"/>
        <end position="379"/>
    </location>
</feature>
<evidence type="ECO:0000259" key="1">
    <source>
        <dbReference type="Pfam" id="PF01979"/>
    </source>
</evidence>
<gene>
    <name evidence="2" type="ORF">ACLFYP115_02771</name>
</gene>
<dbReference type="CDD" id="cd01309">
    <property type="entry name" value="Met_dep_hydrolase_C"/>
    <property type="match status" value="1"/>
</dbReference>
<organism evidence="2">
    <name type="scientific">Anaerostipes caccae</name>
    <dbReference type="NCBI Taxonomy" id="105841"/>
    <lineage>
        <taxon>Bacteria</taxon>
        <taxon>Bacillati</taxon>
        <taxon>Bacillota</taxon>
        <taxon>Clostridia</taxon>
        <taxon>Lachnospirales</taxon>
        <taxon>Lachnospiraceae</taxon>
        <taxon>Anaerostipes</taxon>
    </lineage>
</organism>
<dbReference type="SUPFAM" id="SSF51556">
    <property type="entry name" value="Metallo-dependent hydrolases"/>
    <property type="match status" value="1"/>
</dbReference>
<dbReference type="InterPro" id="IPR051781">
    <property type="entry name" value="Metallo-dep_Hydrolase"/>
</dbReference>
<dbReference type="Gene3D" id="3.20.20.140">
    <property type="entry name" value="Metal-dependent hydrolases"/>
    <property type="match status" value="1"/>
</dbReference>
<protein>
    <submittedName>
        <fullName evidence="2">Imidazolonepropionase</fullName>
    </submittedName>
</protein>
<dbReference type="GO" id="GO:0016810">
    <property type="term" value="F:hydrolase activity, acting on carbon-nitrogen (but not peptide) bonds"/>
    <property type="evidence" value="ECO:0007669"/>
    <property type="project" value="InterPro"/>
</dbReference>
<evidence type="ECO:0000313" key="2">
    <source>
        <dbReference type="EMBL" id="VYT33380.1"/>
    </source>
</evidence>
<dbReference type="EMBL" id="CACRSQ010000007">
    <property type="protein sequence ID" value="VYT33380.1"/>
    <property type="molecule type" value="Genomic_DNA"/>
</dbReference>
<name>A0A6N2VTQ4_9FIRM</name>
<dbReference type="PANTHER" id="PTHR43135:SF3">
    <property type="entry name" value="ALPHA-D-RIBOSE 1-METHYLPHOSPHONATE 5-TRIPHOSPHATE DIPHOSPHATASE"/>
    <property type="match status" value="1"/>
</dbReference>
<dbReference type="InterPro" id="IPR006680">
    <property type="entry name" value="Amidohydro-rel"/>
</dbReference>
<dbReference type="InterPro" id="IPR032466">
    <property type="entry name" value="Metal_Hydrolase"/>
</dbReference>
<reference evidence="2" key="1">
    <citation type="submission" date="2019-11" db="EMBL/GenBank/DDBJ databases">
        <authorList>
            <person name="Feng L."/>
        </authorList>
    </citation>
    <scope>NUCLEOTIDE SEQUENCE</scope>
    <source>
        <strain evidence="2">AcaccaeLFYP115</strain>
    </source>
</reference>
<dbReference type="PANTHER" id="PTHR43135">
    <property type="entry name" value="ALPHA-D-RIBOSE 1-METHYLPHOSPHONATE 5-TRIPHOSPHATE DIPHOSPHATASE"/>
    <property type="match status" value="1"/>
</dbReference>
<dbReference type="RefSeq" id="WP_006568601.1">
    <property type="nucleotide sequence ID" value="NZ_BAABZP010000001.1"/>
</dbReference>
<accession>A0A6N2VTQ4</accession>